<keyword evidence="2" id="KW-1185">Reference proteome</keyword>
<protein>
    <submittedName>
        <fullName evidence="1">Uncharacterized protein</fullName>
    </submittedName>
</protein>
<dbReference type="EMBL" id="JAULSV010000005">
    <property type="protein sequence ID" value="KAK0644271.1"/>
    <property type="molecule type" value="Genomic_DNA"/>
</dbReference>
<dbReference type="Proteomes" id="UP001174936">
    <property type="component" value="Unassembled WGS sequence"/>
</dbReference>
<gene>
    <name evidence="1" type="ORF">B0T16DRAFT_417417</name>
</gene>
<organism evidence="1 2">
    <name type="scientific">Cercophora newfieldiana</name>
    <dbReference type="NCBI Taxonomy" id="92897"/>
    <lineage>
        <taxon>Eukaryota</taxon>
        <taxon>Fungi</taxon>
        <taxon>Dikarya</taxon>
        <taxon>Ascomycota</taxon>
        <taxon>Pezizomycotina</taxon>
        <taxon>Sordariomycetes</taxon>
        <taxon>Sordariomycetidae</taxon>
        <taxon>Sordariales</taxon>
        <taxon>Lasiosphaeriaceae</taxon>
        <taxon>Cercophora</taxon>
    </lineage>
</organism>
<accession>A0AA40CMC3</accession>
<sequence>MHNALWSWDFARWKILLMELPITAGRAISWTAVALGGPIPFIPHKIYRQKVWRIELCGLTRAHQHDDTHSLTGGPKVKR</sequence>
<dbReference type="AlphaFoldDB" id="A0AA40CMC3"/>
<reference evidence="1" key="1">
    <citation type="submission" date="2023-06" db="EMBL/GenBank/DDBJ databases">
        <title>Genome-scale phylogeny and comparative genomics of the fungal order Sordariales.</title>
        <authorList>
            <consortium name="Lawrence Berkeley National Laboratory"/>
            <person name="Hensen N."/>
            <person name="Bonometti L."/>
            <person name="Westerberg I."/>
            <person name="Brannstrom I.O."/>
            <person name="Guillou S."/>
            <person name="Cros-Aarteil S."/>
            <person name="Calhoun S."/>
            <person name="Haridas S."/>
            <person name="Kuo A."/>
            <person name="Mondo S."/>
            <person name="Pangilinan J."/>
            <person name="Riley R."/>
            <person name="Labutti K."/>
            <person name="Andreopoulos B."/>
            <person name="Lipzen A."/>
            <person name="Chen C."/>
            <person name="Yanf M."/>
            <person name="Daum C."/>
            <person name="Ng V."/>
            <person name="Clum A."/>
            <person name="Steindorff A."/>
            <person name="Ohm R."/>
            <person name="Martin F."/>
            <person name="Silar P."/>
            <person name="Natvig D."/>
            <person name="Lalanne C."/>
            <person name="Gautier V."/>
            <person name="Ament-Velasquez S.L."/>
            <person name="Kruys A."/>
            <person name="Hutchinson M.I."/>
            <person name="Powell A.J."/>
            <person name="Barry K."/>
            <person name="Miller A.N."/>
            <person name="Grigoriev I.V."/>
            <person name="Debuchy R."/>
            <person name="Gladieux P."/>
            <person name="Thoren M.H."/>
            <person name="Johannesson H."/>
        </authorList>
    </citation>
    <scope>NUCLEOTIDE SEQUENCE</scope>
    <source>
        <strain evidence="1">SMH2532-1</strain>
    </source>
</reference>
<evidence type="ECO:0000313" key="1">
    <source>
        <dbReference type="EMBL" id="KAK0644271.1"/>
    </source>
</evidence>
<name>A0AA40CMC3_9PEZI</name>
<evidence type="ECO:0000313" key="2">
    <source>
        <dbReference type="Proteomes" id="UP001174936"/>
    </source>
</evidence>
<comment type="caution">
    <text evidence="1">The sequence shown here is derived from an EMBL/GenBank/DDBJ whole genome shotgun (WGS) entry which is preliminary data.</text>
</comment>
<proteinExistence type="predicted"/>